<dbReference type="InterPro" id="IPR028938">
    <property type="entry name" value="Rsf1-like"/>
</dbReference>
<evidence type="ECO:0000256" key="4">
    <source>
        <dbReference type="SAM" id="MobiDB-lite"/>
    </source>
</evidence>
<comment type="caution">
    <text evidence="6">The sequence shown here is derived from an EMBL/GenBank/DDBJ whole genome shotgun (WGS) entry which is preliminary data.</text>
</comment>
<keyword evidence="3" id="KW-0862">Zinc</keyword>
<dbReference type="InterPro" id="IPR019786">
    <property type="entry name" value="Zinc_finger_PHD-type_CS"/>
</dbReference>
<dbReference type="PANTHER" id="PTHR14296:SF3">
    <property type="entry name" value="DIKAR, ISOFORM F"/>
    <property type="match status" value="1"/>
</dbReference>
<gene>
    <name evidence="6" type="ORF">G6F51_002215</name>
</gene>
<evidence type="ECO:0000256" key="1">
    <source>
        <dbReference type="ARBA" id="ARBA00022723"/>
    </source>
</evidence>
<feature type="compositionally biased region" description="Basic and acidic residues" evidence="4">
    <location>
        <begin position="372"/>
        <end position="397"/>
    </location>
</feature>
<dbReference type="EMBL" id="JAANIT010000185">
    <property type="protein sequence ID" value="KAG1550821.1"/>
    <property type="molecule type" value="Genomic_DNA"/>
</dbReference>
<organism evidence="6 7">
    <name type="scientific">Rhizopus oryzae</name>
    <name type="common">Mucormycosis agent</name>
    <name type="synonym">Rhizopus arrhizus var. delemar</name>
    <dbReference type="NCBI Taxonomy" id="64495"/>
    <lineage>
        <taxon>Eukaryota</taxon>
        <taxon>Fungi</taxon>
        <taxon>Fungi incertae sedis</taxon>
        <taxon>Mucoromycota</taxon>
        <taxon>Mucoromycotina</taxon>
        <taxon>Mucoromycetes</taxon>
        <taxon>Mucorales</taxon>
        <taxon>Mucorineae</taxon>
        <taxon>Rhizopodaceae</taxon>
        <taxon>Rhizopus</taxon>
    </lineage>
</organism>
<dbReference type="SMART" id="SM00249">
    <property type="entry name" value="PHD"/>
    <property type="match status" value="1"/>
</dbReference>
<dbReference type="GO" id="GO:0008270">
    <property type="term" value="F:zinc ion binding"/>
    <property type="evidence" value="ECO:0007669"/>
    <property type="project" value="UniProtKB-KW"/>
</dbReference>
<dbReference type="Gene3D" id="3.30.40.10">
    <property type="entry name" value="Zinc/RING finger domain, C3HC4 (zinc finger)"/>
    <property type="match status" value="1"/>
</dbReference>
<dbReference type="SUPFAM" id="SSF57903">
    <property type="entry name" value="FYVE/PHD zinc finger"/>
    <property type="match status" value="1"/>
</dbReference>
<sequence>MNNSLPSISELRNNLNFASISQFFHTFSSAFRPWPIQHYNQEQEQEEYVFETEDLERMILDSSEKSRLEDLLVRMLRLLTRNRFISSSTWQSYFAKEFDKREYDKQNPLYNVVSDQEQELVDFFSLSLETKIHLIHLLCEWQLDDPERFREHLESEEGSVQWRVDPIGYDKKGATFWLFDDNRLYLETPKPAKQVQRKKKKLPFTSASRRSSRRTVNKKEEQVEEEQEEWIPWKLLCYSIQDWEQIPNKYANSDNTDEKKFHDLLVNDLLPKILPILEDKEKEIKKQEAMINRKRSSRILIRELEALERASSSESEFGIYESRTRSSNRLEQRNLEKERKEKENLAKAREERLLERERRLMEREYRAIAREQQREEENKVENEIEDDGKKSTMEDRTATATATTTTTTTTAPAKRKYKEKLDEYGNPVPKKKRGRKPKNRNVEDTDWLFSCICGVSGKNLDDGAPMIACEKCGTWQHIQCLQQFNQIDKHIRDLSNVVFVCQQCLAKEDEIDIEGEEEQEDKKKKMNTFISSSYQTMQSPSTTHNGLQSNTIFNTSFVPYQPKPSSDSNPLQTQPVQLDSNIIPTSQPTIETRRASTANDSQINSTSDAVQQLPMQSTVDMQPVKNEDVTS</sequence>
<keyword evidence="2" id="KW-0863">Zinc-finger</keyword>
<feature type="region of interest" description="Disordered" evidence="4">
    <location>
        <begin position="192"/>
        <end position="221"/>
    </location>
</feature>
<dbReference type="PROSITE" id="PS01359">
    <property type="entry name" value="ZF_PHD_1"/>
    <property type="match status" value="1"/>
</dbReference>
<dbReference type="GO" id="GO:0006355">
    <property type="term" value="P:regulation of DNA-templated transcription"/>
    <property type="evidence" value="ECO:0007669"/>
    <property type="project" value="InterPro"/>
</dbReference>
<dbReference type="AlphaFoldDB" id="A0A9P6YL37"/>
<dbReference type="InterPro" id="IPR011011">
    <property type="entry name" value="Znf_FYVE_PHD"/>
</dbReference>
<feature type="region of interest" description="Disordered" evidence="4">
    <location>
        <begin position="315"/>
        <end position="346"/>
    </location>
</feature>
<feature type="compositionally biased region" description="Low complexity" evidence="4">
    <location>
        <begin position="398"/>
        <end position="411"/>
    </location>
</feature>
<evidence type="ECO:0000313" key="7">
    <source>
        <dbReference type="Proteomes" id="UP000717996"/>
    </source>
</evidence>
<evidence type="ECO:0000313" key="6">
    <source>
        <dbReference type="EMBL" id="KAG1550821.1"/>
    </source>
</evidence>
<dbReference type="GO" id="GO:0031213">
    <property type="term" value="C:RSF complex"/>
    <property type="evidence" value="ECO:0007669"/>
    <property type="project" value="InterPro"/>
</dbReference>
<protein>
    <recommendedName>
        <fullName evidence="5">Zinc finger PHD-type domain-containing protein</fullName>
    </recommendedName>
</protein>
<feature type="region of interest" description="Disordered" evidence="4">
    <location>
        <begin position="372"/>
        <end position="414"/>
    </location>
</feature>
<feature type="compositionally biased region" description="Polar residues" evidence="4">
    <location>
        <begin position="556"/>
        <end position="620"/>
    </location>
</feature>
<feature type="compositionally biased region" description="Basic and acidic residues" evidence="4">
    <location>
        <begin position="322"/>
        <end position="346"/>
    </location>
</feature>
<dbReference type="OrthoDB" id="303107at2759"/>
<dbReference type="InterPro" id="IPR001965">
    <property type="entry name" value="Znf_PHD"/>
</dbReference>
<name>A0A9P6YL37_RHIOR</name>
<evidence type="ECO:0000256" key="3">
    <source>
        <dbReference type="ARBA" id="ARBA00022833"/>
    </source>
</evidence>
<dbReference type="PANTHER" id="PTHR14296">
    <property type="entry name" value="REMODELING AND SPACING FACTOR 1"/>
    <property type="match status" value="1"/>
</dbReference>
<keyword evidence="1" id="KW-0479">Metal-binding</keyword>
<accession>A0A9P6YL37</accession>
<feature type="domain" description="Zinc finger PHD-type" evidence="5">
    <location>
        <begin position="450"/>
        <end position="505"/>
    </location>
</feature>
<evidence type="ECO:0000256" key="2">
    <source>
        <dbReference type="ARBA" id="ARBA00022771"/>
    </source>
</evidence>
<reference evidence="6" key="1">
    <citation type="journal article" date="2020" name="Microb. Genom.">
        <title>Genetic diversity of clinical and environmental Mucorales isolates obtained from an investigation of mucormycosis cases among solid organ transplant recipients.</title>
        <authorList>
            <person name="Nguyen M.H."/>
            <person name="Kaul D."/>
            <person name="Muto C."/>
            <person name="Cheng S.J."/>
            <person name="Richter R.A."/>
            <person name="Bruno V.M."/>
            <person name="Liu G."/>
            <person name="Beyhan S."/>
            <person name="Sundermann A.J."/>
            <person name="Mounaud S."/>
            <person name="Pasculle A.W."/>
            <person name="Nierman W.C."/>
            <person name="Driscoll E."/>
            <person name="Cumbie R."/>
            <person name="Clancy C.J."/>
            <person name="Dupont C.L."/>
        </authorList>
    </citation>
    <scope>NUCLEOTIDE SEQUENCE</scope>
    <source>
        <strain evidence="6">GL16</strain>
    </source>
</reference>
<feature type="region of interest" description="Disordered" evidence="4">
    <location>
        <begin position="556"/>
        <end position="631"/>
    </location>
</feature>
<dbReference type="InterPro" id="IPR013083">
    <property type="entry name" value="Znf_RING/FYVE/PHD"/>
</dbReference>
<proteinExistence type="predicted"/>
<dbReference type="Proteomes" id="UP000717996">
    <property type="component" value="Unassembled WGS sequence"/>
</dbReference>
<evidence type="ECO:0000259" key="5">
    <source>
        <dbReference type="SMART" id="SM00249"/>
    </source>
</evidence>